<dbReference type="InterPro" id="IPR036412">
    <property type="entry name" value="HAD-like_sf"/>
</dbReference>
<dbReference type="SUPFAM" id="SSF56784">
    <property type="entry name" value="HAD-like"/>
    <property type="match status" value="1"/>
</dbReference>
<reference evidence="1 2" key="1">
    <citation type="submission" date="2014-04" db="EMBL/GenBank/DDBJ databases">
        <authorList>
            <consortium name="DOE Joint Genome Institute"/>
            <person name="Kuo A."/>
            <person name="Martino E."/>
            <person name="Perotto S."/>
            <person name="Kohler A."/>
            <person name="Nagy L.G."/>
            <person name="Floudas D."/>
            <person name="Copeland A."/>
            <person name="Barry K.W."/>
            <person name="Cichocki N."/>
            <person name="Veneault-Fourrey C."/>
            <person name="LaButti K."/>
            <person name="Lindquist E.A."/>
            <person name="Lipzen A."/>
            <person name="Lundell T."/>
            <person name="Morin E."/>
            <person name="Murat C."/>
            <person name="Sun H."/>
            <person name="Tunlid A."/>
            <person name="Henrissat B."/>
            <person name="Grigoriev I.V."/>
            <person name="Hibbett D.S."/>
            <person name="Martin F."/>
            <person name="Nordberg H.P."/>
            <person name="Cantor M.N."/>
            <person name="Hua S.X."/>
        </authorList>
    </citation>
    <scope>NUCLEOTIDE SEQUENCE [LARGE SCALE GENOMIC DNA]</scope>
    <source>
        <strain evidence="1 2">Zn</strain>
    </source>
</reference>
<dbReference type="GO" id="GO:0046474">
    <property type="term" value="P:glycerophospholipid biosynthetic process"/>
    <property type="evidence" value="ECO:0007669"/>
    <property type="project" value="TreeGrafter"/>
</dbReference>
<dbReference type="STRING" id="913774.A0A0C3HXL1"/>
<dbReference type="Pfam" id="PF13344">
    <property type="entry name" value="Hydrolase_6"/>
    <property type="match status" value="1"/>
</dbReference>
<evidence type="ECO:0000313" key="2">
    <source>
        <dbReference type="Proteomes" id="UP000054321"/>
    </source>
</evidence>
<dbReference type="EMBL" id="KN832870">
    <property type="protein sequence ID" value="KIN07595.1"/>
    <property type="molecule type" value="Genomic_DNA"/>
</dbReference>
<dbReference type="InterPro" id="IPR023214">
    <property type="entry name" value="HAD_sf"/>
</dbReference>
<dbReference type="OrthoDB" id="10251048at2759"/>
<dbReference type="InterPro" id="IPR050324">
    <property type="entry name" value="CDP-alcohol_PTase-I"/>
</dbReference>
<dbReference type="InterPro" id="IPR006353">
    <property type="entry name" value="HAD-SF_hydro_IIA_CECR5"/>
</dbReference>
<dbReference type="Gene3D" id="3.40.50.1000">
    <property type="entry name" value="HAD superfamily/HAD-like"/>
    <property type="match status" value="2"/>
</dbReference>
<dbReference type="NCBIfam" id="TIGR01456">
    <property type="entry name" value="CECR5"/>
    <property type="match status" value="1"/>
</dbReference>
<organism evidence="1 2">
    <name type="scientific">Oidiodendron maius (strain Zn)</name>
    <dbReference type="NCBI Taxonomy" id="913774"/>
    <lineage>
        <taxon>Eukaryota</taxon>
        <taxon>Fungi</taxon>
        <taxon>Dikarya</taxon>
        <taxon>Ascomycota</taxon>
        <taxon>Pezizomycotina</taxon>
        <taxon>Leotiomycetes</taxon>
        <taxon>Leotiomycetes incertae sedis</taxon>
        <taxon>Myxotrichaceae</taxon>
        <taxon>Oidiodendron</taxon>
    </lineage>
</organism>
<dbReference type="NCBIfam" id="TIGR01460">
    <property type="entry name" value="HAD-SF-IIA"/>
    <property type="match status" value="1"/>
</dbReference>
<evidence type="ECO:0000313" key="1">
    <source>
        <dbReference type="EMBL" id="KIN07595.1"/>
    </source>
</evidence>
<dbReference type="Proteomes" id="UP000054321">
    <property type="component" value="Unassembled WGS sequence"/>
</dbReference>
<accession>A0A0C3HXL1</accession>
<dbReference type="PANTHER" id="PTHR14269:SF57">
    <property type="entry name" value="SUPERFAMILY HYDROLASE, PUTATIVE (AFU_ORTHOLOGUE AFUA_2G02580)-RELATED"/>
    <property type="match status" value="1"/>
</dbReference>
<dbReference type="GO" id="GO:0005739">
    <property type="term" value="C:mitochondrion"/>
    <property type="evidence" value="ECO:0007669"/>
    <property type="project" value="TreeGrafter"/>
</dbReference>
<dbReference type="InParanoid" id="A0A0C3HXL1"/>
<reference evidence="2" key="2">
    <citation type="submission" date="2015-01" db="EMBL/GenBank/DDBJ databases">
        <title>Evolutionary Origins and Diversification of the Mycorrhizal Mutualists.</title>
        <authorList>
            <consortium name="DOE Joint Genome Institute"/>
            <consortium name="Mycorrhizal Genomics Consortium"/>
            <person name="Kohler A."/>
            <person name="Kuo A."/>
            <person name="Nagy L.G."/>
            <person name="Floudas D."/>
            <person name="Copeland A."/>
            <person name="Barry K.W."/>
            <person name="Cichocki N."/>
            <person name="Veneault-Fourrey C."/>
            <person name="LaButti K."/>
            <person name="Lindquist E.A."/>
            <person name="Lipzen A."/>
            <person name="Lundell T."/>
            <person name="Morin E."/>
            <person name="Murat C."/>
            <person name="Riley R."/>
            <person name="Ohm R."/>
            <person name="Sun H."/>
            <person name="Tunlid A."/>
            <person name="Henrissat B."/>
            <person name="Grigoriev I.V."/>
            <person name="Hibbett D.S."/>
            <person name="Martin F."/>
        </authorList>
    </citation>
    <scope>NUCLEOTIDE SEQUENCE [LARGE SCALE GENOMIC DNA]</scope>
    <source>
        <strain evidence="2">Zn</strain>
    </source>
</reference>
<name>A0A0C3HXL1_OIDMZ</name>
<gene>
    <name evidence="1" type="ORF">OIDMADRAFT_151255</name>
</gene>
<keyword evidence="2" id="KW-1185">Reference proteome</keyword>
<proteinExistence type="predicted"/>
<sequence>MAPSAEYRSGGPRYLSSRIDDLPGFAFAFDIDGVLLRSSGIIAGAPEALALLHRNNIPFILLTNGGGKHESARVHELSKKLGVPITEENFVQSHTPFKELVEGSEAIEGLKDKTVLVTGGDGDKCRKVAEMYGFKNVVIPGDILMEYPTIWPFNQIFSDYYHKSTRPLPRQVDPTNPSTSLKIDAIFVFNDPRDWALDSQIILDLLLSKDGVIGTYSEKNGDPTLPNNGWQQDNQPALFFSNPDLFWATSYHLPRLGQGGFQASLQGVWDATTNNATLSRTVIGKPFAHTYRYAERVLNKHRAQLLGESIRGASELRRVFMVGDNPESDIRGANEYDSPNGTEWTSVLVSKTGVYRAGMEPKYKPQVIVDDVLAAVKWALKEEGWDWVE</sequence>
<protein>
    <recommendedName>
        <fullName evidence="3">HAD-superfamily subfamily IIA hydrolase</fullName>
    </recommendedName>
</protein>
<dbReference type="Pfam" id="PF13242">
    <property type="entry name" value="Hydrolase_like"/>
    <property type="match status" value="1"/>
</dbReference>
<dbReference type="InterPro" id="IPR006357">
    <property type="entry name" value="HAD-SF_hydro_IIA"/>
</dbReference>
<dbReference type="AlphaFoldDB" id="A0A0C3HXL1"/>
<evidence type="ECO:0008006" key="3">
    <source>
        <dbReference type="Google" id="ProtNLM"/>
    </source>
</evidence>
<dbReference type="PANTHER" id="PTHR14269">
    <property type="entry name" value="CDP-DIACYLGLYCEROL--GLYCEROL-3-PHOSPHATE 3-PHOSPHATIDYLTRANSFERASE-RELATED"/>
    <property type="match status" value="1"/>
</dbReference>
<dbReference type="HOGENOM" id="CLU_030880_1_0_1"/>
<dbReference type="FunFam" id="3.40.50.1000:FF:000069">
    <property type="entry name" value="HAD-superfamily subfamily IIA hydrolase"/>
    <property type="match status" value="1"/>
</dbReference>